<dbReference type="InterPro" id="IPR003766">
    <property type="entry name" value="Uronate_isomerase"/>
</dbReference>
<evidence type="ECO:0000256" key="4">
    <source>
        <dbReference type="ARBA" id="ARBA00012546"/>
    </source>
</evidence>
<evidence type="ECO:0000256" key="6">
    <source>
        <dbReference type="ARBA" id="ARBA00023235"/>
    </source>
</evidence>
<dbReference type="GO" id="GO:0008880">
    <property type="term" value="F:glucuronate isomerase activity"/>
    <property type="evidence" value="ECO:0007669"/>
    <property type="project" value="UniProtKB-UniRule"/>
</dbReference>
<dbReference type="GO" id="GO:0019698">
    <property type="term" value="P:D-galacturonate catabolic process"/>
    <property type="evidence" value="ECO:0007669"/>
    <property type="project" value="TreeGrafter"/>
</dbReference>
<organism evidence="8 9">
    <name type="scientific">Lentisphaera araneosa HTCC2155</name>
    <dbReference type="NCBI Taxonomy" id="313628"/>
    <lineage>
        <taxon>Bacteria</taxon>
        <taxon>Pseudomonadati</taxon>
        <taxon>Lentisphaerota</taxon>
        <taxon>Lentisphaeria</taxon>
        <taxon>Lentisphaerales</taxon>
        <taxon>Lentisphaeraceae</taxon>
        <taxon>Lentisphaera</taxon>
    </lineage>
</organism>
<keyword evidence="9" id="KW-1185">Reference proteome</keyword>
<evidence type="ECO:0000313" key="8">
    <source>
        <dbReference type="EMBL" id="EDM26024.1"/>
    </source>
</evidence>
<dbReference type="AlphaFoldDB" id="A6DQX4"/>
<dbReference type="Proteomes" id="UP000004947">
    <property type="component" value="Unassembled WGS sequence"/>
</dbReference>
<dbReference type="eggNOG" id="COG1904">
    <property type="taxonomic scope" value="Bacteria"/>
</dbReference>
<dbReference type="GO" id="GO:0042840">
    <property type="term" value="P:D-glucuronate catabolic process"/>
    <property type="evidence" value="ECO:0007669"/>
    <property type="project" value="TreeGrafter"/>
</dbReference>
<reference evidence="8 9" key="1">
    <citation type="journal article" date="2010" name="J. Bacteriol.">
        <title>Genome sequence of Lentisphaera araneosa HTCC2155T, the type species of the order Lentisphaerales in the phylum Lentisphaerae.</title>
        <authorList>
            <person name="Thrash J.C."/>
            <person name="Cho J.C."/>
            <person name="Vergin K.L."/>
            <person name="Morris R.M."/>
            <person name="Giovannoni S.J."/>
        </authorList>
    </citation>
    <scope>NUCLEOTIDE SEQUENCE [LARGE SCALE GENOMIC DNA]</scope>
    <source>
        <strain evidence="8 9">HTCC2155</strain>
    </source>
</reference>
<evidence type="ECO:0000256" key="1">
    <source>
        <dbReference type="ARBA" id="ARBA00001165"/>
    </source>
</evidence>
<evidence type="ECO:0000256" key="2">
    <source>
        <dbReference type="ARBA" id="ARBA00004892"/>
    </source>
</evidence>
<sequence length="469" mass="53784">MNSFIHADFCLETEVAQNLYHNYAANQPIIDYHCHLSPQEIAEDKCWDNITQVWLYGDHYKWRAMRSNGVSERLCTGDASDREKFSAWAATVPATLRNPLYHWTHLELKKYFGYEKLLSPKTEDEVWNLSLERMSEESFSARGLMKSSGVELVCTTDDPIDSLEHHIAIKNDPTFDIQVLPTWRPDKGMAVENAGEFNQWLDALAQRSNIDITNFDSYMTALNKQHDFFHQVGCRLSDHGIETAYALDYTDQEIKMIFDEIRSGKELSELKILKFKSAMLYHFGVMDAAKGWTQQYHLGAIRNNNSRLFKSLGPDTGFDSIGDFDLARPLAKLLDRLDSNNQLAKTILYNLNPRDNEVLATMIGNFQDGSVAGKMQLGSGWWFLDQMEGMTRQIEALSQLGLLSRFVGMLTDSRSFLSYTRHDYFRRILCNILGNDVKRGLLPNDTDLLGSMVRDISYNNAENYFGFDL</sequence>
<comment type="catalytic activity">
    <reaction evidence="1 7">
        <text>D-glucuronate = D-fructuronate</text>
        <dbReference type="Rhea" id="RHEA:13049"/>
        <dbReference type="ChEBI" id="CHEBI:58720"/>
        <dbReference type="ChEBI" id="CHEBI:59863"/>
        <dbReference type="EC" id="5.3.1.12"/>
    </reaction>
</comment>
<evidence type="ECO:0000256" key="5">
    <source>
        <dbReference type="ARBA" id="ARBA00020555"/>
    </source>
</evidence>
<protein>
    <recommendedName>
        <fullName evidence="5 7">Uronate isomerase</fullName>
        <ecNumber evidence="4 7">5.3.1.12</ecNumber>
    </recommendedName>
    <alternativeName>
        <fullName evidence="7">Glucuronate isomerase</fullName>
    </alternativeName>
    <alternativeName>
        <fullName evidence="7">Uronic isomerase</fullName>
    </alternativeName>
</protein>
<evidence type="ECO:0000313" key="9">
    <source>
        <dbReference type="Proteomes" id="UP000004947"/>
    </source>
</evidence>
<dbReference type="PANTHER" id="PTHR30068:SF4">
    <property type="entry name" value="URONATE ISOMERASE"/>
    <property type="match status" value="1"/>
</dbReference>
<evidence type="ECO:0000256" key="3">
    <source>
        <dbReference type="ARBA" id="ARBA00008397"/>
    </source>
</evidence>
<dbReference type="Pfam" id="PF02614">
    <property type="entry name" value="UxaC"/>
    <property type="match status" value="1"/>
</dbReference>
<dbReference type="EC" id="5.3.1.12" evidence="4 7"/>
<dbReference type="SUPFAM" id="SSF51556">
    <property type="entry name" value="Metallo-dependent hydrolases"/>
    <property type="match status" value="1"/>
</dbReference>
<comment type="catalytic activity">
    <reaction evidence="7">
        <text>aldehydo-D-galacturonate = keto-D-tagaturonate</text>
        <dbReference type="Rhea" id="RHEA:27702"/>
        <dbReference type="ChEBI" id="CHEBI:12952"/>
        <dbReference type="ChEBI" id="CHEBI:17886"/>
    </reaction>
</comment>
<dbReference type="HAMAP" id="MF_00675">
    <property type="entry name" value="UxaC"/>
    <property type="match status" value="1"/>
</dbReference>
<dbReference type="PANTHER" id="PTHR30068">
    <property type="entry name" value="URONATE ISOMERASE"/>
    <property type="match status" value="1"/>
</dbReference>
<dbReference type="RefSeq" id="WP_007280247.1">
    <property type="nucleotide sequence ID" value="NZ_ABCK01000021.1"/>
</dbReference>
<dbReference type="Gene3D" id="3.20.20.140">
    <property type="entry name" value="Metal-dependent hydrolases"/>
    <property type="match status" value="2"/>
</dbReference>
<accession>A6DQX4</accession>
<comment type="similarity">
    <text evidence="3 7">Belongs to the metallo-dependent hydrolases superfamily. Uronate isomerase family.</text>
</comment>
<dbReference type="STRING" id="313628.LNTAR_19542"/>
<comment type="pathway">
    <text evidence="2 7">Carbohydrate metabolism; pentose and glucuronate interconversion.</text>
</comment>
<dbReference type="OrthoDB" id="9766564at2"/>
<proteinExistence type="inferred from homology"/>
<dbReference type="NCBIfam" id="NF002794">
    <property type="entry name" value="PRK02925.1"/>
    <property type="match status" value="1"/>
</dbReference>
<dbReference type="UniPathway" id="UPA00246"/>
<dbReference type="EMBL" id="ABCK01000021">
    <property type="protein sequence ID" value="EDM26024.1"/>
    <property type="molecule type" value="Genomic_DNA"/>
</dbReference>
<keyword evidence="6 7" id="KW-0413">Isomerase</keyword>
<gene>
    <name evidence="7" type="primary">uxaC</name>
    <name evidence="8" type="ORF">LNTAR_19542</name>
</gene>
<name>A6DQX4_9BACT</name>
<evidence type="ECO:0000256" key="7">
    <source>
        <dbReference type="HAMAP-Rule" id="MF_00675"/>
    </source>
</evidence>
<comment type="caution">
    <text evidence="8">The sequence shown here is derived from an EMBL/GenBank/DDBJ whole genome shotgun (WGS) entry which is preliminary data.</text>
</comment>
<dbReference type="InterPro" id="IPR032466">
    <property type="entry name" value="Metal_Hydrolase"/>
</dbReference>
<dbReference type="Gene3D" id="1.10.2020.10">
    <property type="entry name" value="uronate isomerase, domain 2, chain A"/>
    <property type="match status" value="1"/>
</dbReference>